<dbReference type="SUPFAM" id="SSF53756">
    <property type="entry name" value="UDP-Glycosyltransferase/glycogen phosphorylase"/>
    <property type="match status" value="1"/>
</dbReference>
<dbReference type="PANTHER" id="PTHR48046">
    <property type="entry name" value="UDP-GLYCOSYLTRANSFERASE 72E1"/>
    <property type="match status" value="1"/>
</dbReference>
<dbReference type="GO" id="GO:0016757">
    <property type="term" value="F:glycosyltransferase activity"/>
    <property type="evidence" value="ECO:0007669"/>
    <property type="project" value="UniProtKB-KW"/>
</dbReference>
<evidence type="ECO:0000256" key="1">
    <source>
        <dbReference type="ARBA" id="ARBA00022676"/>
    </source>
</evidence>
<proteinExistence type="predicted"/>
<evidence type="ECO:0000313" key="2">
    <source>
        <dbReference type="EMBL" id="KAE8666088.1"/>
    </source>
</evidence>
<keyword evidence="1" id="KW-0328">Glycosyltransferase</keyword>
<accession>A0A6A2WX00</accession>
<gene>
    <name evidence="2" type="ORF">F3Y22_tig00112517pilonHSYRG00083</name>
</gene>
<comment type="caution">
    <text evidence="2">The sequence shown here is derived from an EMBL/GenBank/DDBJ whole genome shotgun (WGS) entry which is preliminary data.</text>
</comment>
<organism evidence="2 3">
    <name type="scientific">Hibiscus syriacus</name>
    <name type="common">Rose of Sharon</name>
    <dbReference type="NCBI Taxonomy" id="106335"/>
    <lineage>
        <taxon>Eukaryota</taxon>
        <taxon>Viridiplantae</taxon>
        <taxon>Streptophyta</taxon>
        <taxon>Embryophyta</taxon>
        <taxon>Tracheophyta</taxon>
        <taxon>Spermatophyta</taxon>
        <taxon>Magnoliopsida</taxon>
        <taxon>eudicotyledons</taxon>
        <taxon>Gunneridae</taxon>
        <taxon>Pentapetalae</taxon>
        <taxon>rosids</taxon>
        <taxon>malvids</taxon>
        <taxon>Malvales</taxon>
        <taxon>Malvaceae</taxon>
        <taxon>Malvoideae</taxon>
        <taxon>Hibiscus</taxon>
    </lineage>
</organism>
<name>A0A6A2WX00_HIBSY</name>
<reference evidence="2" key="1">
    <citation type="submission" date="2019-09" db="EMBL/GenBank/DDBJ databases">
        <title>Draft genome information of white flower Hibiscus syriacus.</title>
        <authorList>
            <person name="Kim Y.-M."/>
        </authorList>
    </citation>
    <scope>NUCLEOTIDE SEQUENCE [LARGE SCALE GENOMIC DNA]</scope>
    <source>
        <strain evidence="2">YM2019G1</strain>
    </source>
</reference>
<dbReference type="Proteomes" id="UP000436088">
    <property type="component" value="Unassembled WGS sequence"/>
</dbReference>
<dbReference type="EMBL" id="VEPZ02001602">
    <property type="protein sequence ID" value="KAE8666088.1"/>
    <property type="molecule type" value="Genomic_DNA"/>
</dbReference>
<evidence type="ECO:0000313" key="3">
    <source>
        <dbReference type="Proteomes" id="UP000436088"/>
    </source>
</evidence>
<dbReference type="Gene3D" id="3.40.50.2000">
    <property type="entry name" value="Glycogen Phosphorylase B"/>
    <property type="match status" value="3"/>
</dbReference>
<dbReference type="AlphaFoldDB" id="A0A6A2WX00"/>
<sequence length="277" mass="31065">MVVDKPHVAVLPNMGLGHLIPHLEFAKRLVVHHGIRVSLLVITTSEPSAAAQGQLLSSPHLPPDLNIVRLPPVDKMILDHDDALVTDLFATQAFDVCKELSIPAYLYSTTSAAFNAFMLYLAKLDNDVKCEFIDLPRPIQVPGCSPIQIDDLLDQVRNRKIDEYKWFLYHVSRLPLATGIIINSWQDLEPMSIKSIRHNPFFKKIPTPPIYPVGPIIKQEETLSNTADLECLEWLDKQPPDSVLFLTFGSGGTLSFEQQTELVWALTLLIYMAGSIY</sequence>
<keyword evidence="1" id="KW-0808">Transferase</keyword>
<dbReference type="PANTHER" id="PTHR48046:SF4">
    <property type="entry name" value="GLYCOSYLTRANSFERASE"/>
    <property type="match status" value="1"/>
</dbReference>
<keyword evidence="3" id="KW-1185">Reference proteome</keyword>
<protein>
    <submittedName>
        <fullName evidence="2">AP2 domain class transcription factor</fullName>
    </submittedName>
</protein>